<dbReference type="HOGENOM" id="CLU_1938446_0_0_1"/>
<dbReference type="Proteomes" id="UP000053820">
    <property type="component" value="Unassembled WGS sequence"/>
</dbReference>
<gene>
    <name evidence="2" type="ORF">HYDPIDRAFT_28371</name>
</gene>
<dbReference type="EMBL" id="KN839846">
    <property type="protein sequence ID" value="KIJ64426.1"/>
    <property type="molecule type" value="Genomic_DNA"/>
</dbReference>
<evidence type="ECO:0000256" key="1">
    <source>
        <dbReference type="SAM" id="MobiDB-lite"/>
    </source>
</evidence>
<sequence>MQGTSETYEGEQPSTVKTKKQAQREYRLKEIIGFDELHQALQEIDPTGIPERGNVTRLQVLTKATEQIRQLASENRDLSLQVPARDYRVTPIDPANMWSIQPWVHAPAPLYGTAQPAPVMPSSTSYSPRV</sequence>
<evidence type="ECO:0000313" key="3">
    <source>
        <dbReference type="Proteomes" id="UP000053820"/>
    </source>
</evidence>
<organism evidence="2 3">
    <name type="scientific">Hydnomerulius pinastri MD-312</name>
    <dbReference type="NCBI Taxonomy" id="994086"/>
    <lineage>
        <taxon>Eukaryota</taxon>
        <taxon>Fungi</taxon>
        <taxon>Dikarya</taxon>
        <taxon>Basidiomycota</taxon>
        <taxon>Agaricomycotina</taxon>
        <taxon>Agaricomycetes</taxon>
        <taxon>Agaricomycetidae</taxon>
        <taxon>Boletales</taxon>
        <taxon>Boletales incertae sedis</taxon>
        <taxon>Leucogyrophana</taxon>
    </lineage>
</organism>
<proteinExistence type="predicted"/>
<feature type="compositionally biased region" description="Polar residues" evidence="1">
    <location>
        <begin position="1"/>
        <end position="16"/>
    </location>
</feature>
<evidence type="ECO:0008006" key="4">
    <source>
        <dbReference type="Google" id="ProtNLM"/>
    </source>
</evidence>
<keyword evidence="3" id="KW-1185">Reference proteome</keyword>
<dbReference type="AlphaFoldDB" id="A0A0C9WF22"/>
<name>A0A0C9WF22_9AGAM</name>
<dbReference type="OrthoDB" id="2656247at2759"/>
<feature type="region of interest" description="Disordered" evidence="1">
    <location>
        <begin position="1"/>
        <end position="22"/>
    </location>
</feature>
<reference evidence="2 3" key="1">
    <citation type="submission" date="2014-04" db="EMBL/GenBank/DDBJ databases">
        <title>Evolutionary Origins and Diversification of the Mycorrhizal Mutualists.</title>
        <authorList>
            <consortium name="DOE Joint Genome Institute"/>
            <consortium name="Mycorrhizal Genomics Consortium"/>
            <person name="Kohler A."/>
            <person name="Kuo A."/>
            <person name="Nagy L.G."/>
            <person name="Floudas D."/>
            <person name="Copeland A."/>
            <person name="Barry K.W."/>
            <person name="Cichocki N."/>
            <person name="Veneault-Fourrey C."/>
            <person name="LaButti K."/>
            <person name="Lindquist E.A."/>
            <person name="Lipzen A."/>
            <person name="Lundell T."/>
            <person name="Morin E."/>
            <person name="Murat C."/>
            <person name="Riley R."/>
            <person name="Ohm R."/>
            <person name="Sun H."/>
            <person name="Tunlid A."/>
            <person name="Henrissat B."/>
            <person name="Grigoriev I.V."/>
            <person name="Hibbett D.S."/>
            <person name="Martin F."/>
        </authorList>
    </citation>
    <scope>NUCLEOTIDE SEQUENCE [LARGE SCALE GENOMIC DNA]</scope>
    <source>
        <strain evidence="2 3">MD-312</strain>
    </source>
</reference>
<accession>A0A0C9WF22</accession>
<protein>
    <recommendedName>
        <fullName evidence="4">BHLH domain-containing protein</fullName>
    </recommendedName>
</protein>
<evidence type="ECO:0000313" key="2">
    <source>
        <dbReference type="EMBL" id="KIJ64426.1"/>
    </source>
</evidence>